<dbReference type="AlphaFoldDB" id="A0A9P8RLV9"/>
<evidence type="ECO:0000313" key="1">
    <source>
        <dbReference type="EMBL" id="KAH0556444.1"/>
    </source>
</evidence>
<reference evidence="1" key="1">
    <citation type="submission" date="2021-03" db="EMBL/GenBank/DDBJ databases">
        <title>Comparative genomics and phylogenomic investigation of the class Geoglossomycetes provide insights into ecological specialization and systematics.</title>
        <authorList>
            <person name="Melie T."/>
            <person name="Pirro S."/>
            <person name="Miller A.N."/>
            <person name="Quandt A."/>
        </authorList>
    </citation>
    <scope>NUCLEOTIDE SEQUENCE</scope>
    <source>
        <strain evidence="1">CAQ_001_2017</strain>
    </source>
</reference>
<evidence type="ECO:0000313" key="2">
    <source>
        <dbReference type="Proteomes" id="UP000750711"/>
    </source>
</evidence>
<dbReference type="EMBL" id="JAGHQM010001092">
    <property type="protein sequence ID" value="KAH0556444.1"/>
    <property type="molecule type" value="Genomic_DNA"/>
</dbReference>
<proteinExistence type="predicted"/>
<sequence length="128" mass="13622">MKGTYAYMGEDSELKTTEAPSNAMNMLDGKSSFTTATNMPIPEAARLSVKVHNAVHHHARDYHGPPQMGSTGVMMSSDILKTLQPLRGYPGIAGEAGAGKKGLFGNLNRLTEGTSAASKTLPEEEIMN</sequence>
<dbReference type="Proteomes" id="UP000750711">
    <property type="component" value="Unassembled WGS sequence"/>
</dbReference>
<gene>
    <name evidence="1" type="ORF">GP486_005637</name>
</gene>
<organism evidence="1 2">
    <name type="scientific">Trichoglossum hirsutum</name>
    <dbReference type="NCBI Taxonomy" id="265104"/>
    <lineage>
        <taxon>Eukaryota</taxon>
        <taxon>Fungi</taxon>
        <taxon>Dikarya</taxon>
        <taxon>Ascomycota</taxon>
        <taxon>Pezizomycotina</taxon>
        <taxon>Geoglossomycetes</taxon>
        <taxon>Geoglossales</taxon>
        <taxon>Geoglossaceae</taxon>
        <taxon>Trichoglossum</taxon>
    </lineage>
</organism>
<name>A0A9P8RLV9_9PEZI</name>
<protein>
    <submittedName>
        <fullName evidence="1">Uncharacterized protein</fullName>
    </submittedName>
</protein>
<comment type="caution">
    <text evidence="1">The sequence shown here is derived from an EMBL/GenBank/DDBJ whole genome shotgun (WGS) entry which is preliminary data.</text>
</comment>
<accession>A0A9P8RLV9</accession>
<keyword evidence="2" id="KW-1185">Reference proteome</keyword>